<protein>
    <submittedName>
        <fullName evidence="1">Uncharacterized protein</fullName>
    </submittedName>
</protein>
<gene>
    <name evidence="1" type="ORF">EZS28_038064</name>
</gene>
<reference evidence="1 2" key="1">
    <citation type="submission" date="2019-03" db="EMBL/GenBank/DDBJ databases">
        <title>Single cell metagenomics reveals metabolic interactions within the superorganism composed of flagellate Streblomastix strix and complex community of Bacteroidetes bacteria on its surface.</title>
        <authorList>
            <person name="Treitli S.C."/>
            <person name="Kolisko M."/>
            <person name="Husnik F."/>
            <person name="Keeling P."/>
            <person name="Hampl V."/>
        </authorList>
    </citation>
    <scope>NUCLEOTIDE SEQUENCE [LARGE SCALE GENOMIC DNA]</scope>
    <source>
        <strain evidence="1">ST1C</strain>
    </source>
</reference>
<dbReference type="EMBL" id="SNRW01019407">
    <property type="protein sequence ID" value="KAA6366411.1"/>
    <property type="molecule type" value="Genomic_DNA"/>
</dbReference>
<accession>A0A5J4U952</accession>
<dbReference type="Proteomes" id="UP000324800">
    <property type="component" value="Unassembled WGS sequence"/>
</dbReference>
<sequence length="85" mass="9311">MTIAGIERPIPKIVIFNASVAPAQLDTITVKQGRVHGLQLTSIAYTPPIRNWFEISGSSFALTFPNKLCKPNVKKINPSKILIPV</sequence>
<comment type="caution">
    <text evidence="1">The sequence shown here is derived from an EMBL/GenBank/DDBJ whole genome shotgun (WGS) entry which is preliminary data.</text>
</comment>
<proteinExistence type="predicted"/>
<name>A0A5J4U952_9EUKA</name>
<evidence type="ECO:0000313" key="1">
    <source>
        <dbReference type="EMBL" id="KAA6366411.1"/>
    </source>
</evidence>
<dbReference type="AlphaFoldDB" id="A0A5J4U952"/>
<organism evidence="1 2">
    <name type="scientific">Streblomastix strix</name>
    <dbReference type="NCBI Taxonomy" id="222440"/>
    <lineage>
        <taxon>Eukaryota</taxon>
        <taxon>Metamonada</taxon>
        <taxon>Preaxostyla</taxon>
        <taxon>Oxymonadida</taxon>
        <taxon>Streblomastigidae</taxon>
        <taxon>Streblomastix</taxon>
    </lineage>
</organism>
<evidence type="ECO:0000313" key="2">
    <source>
        <dbReference type="Proteomes" id="UP000324800"/>
    </source>
</evidence>